<dbReference type="EMBL" id="JBITLV010000006">
    <property type="protein sequence ID" value="MFI7589093.1"/>
    <property type="molecule type" value="Genomic_DNA"/>
</dbReference>
<dbReference type="HAMAP" id="MF_01483">
    <property type="entry name" value="RbpA"/>
    <property type="match status" value="1"/>
</dbReference>
<feature type="region of interest" description="Disordered" evidence="2">
    <location>
        <begin position="1"/>
        <end position="21"/>
    </location>
</feature>
<comment type="function">
    <text evidence="1">Binds to RNA polymerase (RNAP), stimulating transcription from principal, but not alternative sigma factor promoters.</text>
</comment>
<keyword evidence="1" id="KW-0862">Zinc</keyword>
<feature type="compositionally biased region" description="Polar residues" evidence="2">
    <location>
        <begin position="11"/>
        <end position="21"/>
    </location>
</feature>
<dbReference type="Gene3D" id="2.20.28.270">
    <property type="entry name" value="RNA polymerase-binding protein A"/>
    <property type="match status" value="1"/>
</dbReference>
<comment type="subunit">
    <text evidence="1">Forms a complex with the RNAP catalytic core and with free principal sigma factors.</text>
</comment>
<dbReference type="Pfam" id="PF13397">
    <property type="entry name" value="RbpA"/>
    <property type="match status" value="1"/>
</dbReference>
<dbReference type="RefSeq" id="WP_398283444.1">
    <property type="nucleotide sequence ID" value="NZ_JBITLV010000006.1"/>
</dbReference>
<accession>A0ABW8ARS1</accession>
<evidence type="ECO:0000313" key="4">
    <source>
        <dbReference type="Proteomes" id="UP001612915"/>
    </source>
</evidence>
<evidence type="ECO:0000256" key="1">
    <source>
        <dbReference type="HAMAP-Rule" id="MF_01483"/>
    </source>
</evidence>
<keyword evidence="1" id="KW-0805">Transcription regulation</keyword>
<comment type="caution">
    <text evidence="3">The sequence shown here is derived from an EMBL/GenBank/DDBJ whole genome shotgun (WGS) entry which is preliminary data.</text>
</comment>
<keyword evidence="4" id="KW-1185">Reference proteome</keyword>
<keyword evidence="1" id="KW-0479">Metal-binding</keyword>
<name>A0ABW8ARS1_9ACTN</name>
<sequence length="116" mass="13207">MSERSMRGTRLGSSSLESETGIQMAERQDITYHCPNGHVIVVPMSIEADVPALWECRCGETALREDTDRPEPKATKPARTHWDMLMERRTTAELQLLLDERLELLRSGRLNGRRSA</sequence>
<feature type="binding site" evidence="1">
    <location>
        <position position="56"/>
    </location>
    <ligand>
        <name>Zn(2+)</name>
        <dbReference type="ChEBI" id="CHEBI:29105"/>
    </ligand>
</feature>
<reference evidence="3 4" key="1">
    <citation type="submission" date="2024-10" db="EMBL/GenBank/DDBJ databases">
        <title>The Natural Products Discovery Center: Release of the First 8490 Sequenced Strains for Exploring Actinobacteria Biosynthetic Diversity.</title>
        <authorList>
            <person name="Kalkreuter E."/>
            <person name="Kautsar S.A."/>
            <person name="Yang D."/>
            <person name="Bader C.D."/>
            <person name="Teijaro C.N."/>
            <person name="Fluegel L."/>
            <person name="Davis C.M."/>
            <person name="Simpson J.R."/>
            <person name="Lauterbach L."/>
            <person name="Steele A.D."/>
            <person name="Gui C."/>
            <person name="Meng S."/>
            <person name="Li G."/>
            <person name="Viehrig K."/>
            <person name="Ye F."/>
            <person name="Su P."/>
            <person name="Kiefer A.F."/>
            <person name="Nichols A."/>
            <person name="Cepeda A.J."/>
            <person name="Yan W."/>
            <person name="Fan B."/>
            <person name="Jiang Y."/>
            <person name="Adhikari A."/>
            <person name="Zheng C.-J."/>
            <person name="Schuster L."/>
            <person name="Cowan T.M."/>
            <person name="Smanski M.J."/>
            <person name="Chevrette M.G."/>
            <person name="De Carvalho L.P.S."/>
            <person name="Shen B."/>
        </authorList>
    </citation>
    <scope>NUCLEOTIDE SEQUENCE [LARGE SCALE GENOMIC DNA]</scope>
    <source>
        <strain evidence="3 4">NPDC049639</strain>
    </source>
</reference>
<dbReference type="InterPro" id="IPR025182">
    <property type="entry name" value="RNApol-bd_RbpA"/>
</dbReference>
<evidence type="ECO:0000256" key="2">
    <source>
        <dbReference type="SAM" id="MobiDB-lite"/>
    </source>
</evidence>
<comment type="cofactor">
    <cofactor evidence="1">
        <name>Zn(2+)</name>
        <dbReference type="ChEBI" id="CHEBI:29105"/>
    </cofactor>
    <text evidence="1">Bind 1 Zn(2+) per subunit.</text>
</comment>
<evidence type="ECO:0000313" key="3">
    <source>
        <dbReference type="EMBL" id="MFI7589093.1"/>
    </source>
</evidence>
<feature type="binding site" evidence="1">
    <location>
        <position position="38"/>
    </location>
    <ligand>
        <name>Zn(2+)</name>
        <dbReference type="ChEBI" id="CHEBI:29105"/>
    </ligand>
</feature>
<feature type="binding site" evidence="1">
    <location>
        <position position="58"/>
    </location>
    <ligand>
        <name>Zn(2+)</name>
        <dbReference type="ChEBI" id="CHEBI:29105"/>
    </ligand>
</feature>
<keyword evidence="1" id="KW-0804">Transcription</keyword>
<dbReference type="InterPro" id="IPR038638">
    <property type="entry name" value="RbpA_sf"/>
</dbReference>
<dbReference type="Proteomes" id="UP001612915">
    <property type="component" value="Unassembled WGS sequence"/>
</dbReference>
<protein>
    <recommendedName>
        <fullName evidence="1">RNA polymerase-binding protein RbpA</fullName>
    </recommendedName>
</protein>
<gene>
    <name evidence="1" type="primary">rbpA</name>
    <name evidence="3" type="ORF">ACIB24_18680</name>
</gene>
<feature type="binding site" evidence="1">
    <location>
        <position position="34"/>
    </location>
    <ligand>
        <name>Zn(2+)</name>
        <dbReference type="ChEBI" id="CHEBI:29105"/>
    </ligand>
</feature>
<proteinExistence type="inferred from homology"/>
<comment type="similarity">
    <text evidence="1">Belongs to the RNA polymerase-binding protein RbpA family.</text>
</comment>
<organism evidence="3 4">
    <name type="scientific">Spongisporangium articulatum</name>
    <dbReference type="NCBI Taxonomy" id="3362603"/>
    <lineage>
        <taxon>Bacteria</taxon>
        <taxon>Bacillati</taxon>
        <taxon>Actinomycetota</taxon>
        <taxon>Actinomycetes</taxon>
        <taxon>Kineosporiales</taxon>
        <taxon>Kineosporiaceae</taxon>
        <taxon>Spongisporangium</taxon>
    </lineage>
</organism>